<evidence type="ECO:0000313" key="3">
    <source>
        <dbReference type="Proteomes" id="UP000256269"/>
    </source>
</evidence>
<accession>A0A3E0I6C2</accession>
<dbReference type="GO" id="GO:0003700">
    <property type="term" value="F:DNA-binding transcription factor activity"/>
    <property type="evidence" value="ECO:0007669"/>
    <property type="project" value="InterPro"/>
</dbReference>
<dbReference type="Gene3D" id="1.10.1740.10">
    <property type="match status" value="1"/>
</dbReference>
<comment type="caution">
    <text evidence="2">The sequence shown here is derived from an EMBL/GenBank/DDBJ whole genome shotgun (WGS) entry which is preliminary data.</text>
</comment>
<organism evidence="2 3">
    <name type="scientific">Kutzneria buriramensis</name>
    <dbReference type="NCBI Taxonomy" id="1045776"/>
    <lineage>
        <taxon>Bacteria</taxon>
        <taxon>Bacillati</taxon>
        <taxon>Actinomycetota</taxon>
        <taxon>Actinomycetes</taxon>
        <taxon>Pseudonocardiales</taxon>
        <taxon>Pseudonocardiaceae</taxon>
        <taxon>Kutzneria</taxon>
    </lineage>
</organism>
<dbReference type="GO" id="GO:0006352">
    <property type="term" value="P:DNA-templated transcription initiation"/>
    <property type="evidence" value="ECO:0007669"/>
    <property type="project" value="InterPro"/>
</dbReference>
<protein>
    <submittedName>
        <fullName evidence="2">Sigma-70-like protein</fullName>
    </submittedName>
</protein>
<dbReference type="Pfam" id="PF04542">
    <property type="entry name" value="Sigma70_r2"/>
    <property type="match status" value="1"/>
</dbReference>
<reference evidence="2 3" key="1">
    <citation type="submission" date="2018-08" db="EMBL/GenBank/DDBJ databases">
        <title>Genomic Encyclopedia of Archaeal and Bacterial Type Strains, Phase II (KMG-II): from individual species to whole genera.</title>
        <authorList>
            <person name="Goeker M."/>
        </authorList>
    </citation>
    <scope>NUCLEOTIDE SEQUENCE [LARGE SCALE GENOMIC DNA]</scope>
    <source>
        <strain evidence="2 3">DSM 45791</strain>
    </source>
</reference>
<dbReference type="InterPro" id="IPR007627">
    <property type="entry name" value="RNA_pol_sigma70_r2"/>
</dbReference>
<keyword evidence="3" id="KW-1185">Reference proteome</keyword>
<dbReference type="AlphaFoldDB" id="A0A3E0I6C2"/>
<gene>
    <name evidence="2" type="ORF">BCF44_102530</name>
</gene>
<dbReference type="InterPro" id="IPR013325">
    <property type="entry name" value="RNA_pol_sigma_r2"/>
</dbReference>
<dbReference type="SUPFAM" id="SSF88946">
    <property type="entry name" value="Sigma2 domain of RNA polymerase sigma factors"/>
    <property type="match status" value="1"/>
</dbReference>
<sequence>MGGRARPGFVTQLSAVGFPDVRGPAIVETRIMARGERVVRALYEQHGAALMAYASRLTGGRRAWAEDVVTETLVRAARARGLGKDTQARLWLFRTVQDVVGEGTDSVVPVGQRRQLAVADALFALEPHHRDVLVTRAGAAKDAFAALHAFKHALAARGVTKSGLDDLLAERQQ</sequence>
<dbReference type="Proteomes" id="UP000256269">
    <property type="component" value="Unassembled WGS sequence"/>
</dbReference>
<name>A0A3E0I6C2_9PSEU</name>
<evidence type="ECO:0000313" key="2">
    <source>
        <dbReference type="EMBL" id="REH54298.1"/>
    </source>
</evidence>
<evidence type="ECO:0000259" key="1">
    <source>
        <dbReference type="Pfam" id="PF04542"/>
    </source>
</evidence>
<proteinExistence type="predicted"/>
<feature type="domain" description="RNA polymerase sigma-70 region 2" evidence="1">
    <location>
        <begin position="42"/>
        <end position="96"/>
    </location>
</feature>
<dbReference type="EMBL" id="QUNO01000002">
    <property type="protein sequence ID" value="REH54298.1"/>
    <property type="molecule type" value="Genomic_DNA"/>
</dbReference>